<feature type="compositionally biased region" description="Basic and acidic residues" evidence="1">
    <location>
        <begin position="326"/>
        <end position="350"/>
    </location>
</feature>
<evidence type="ECO:0000313" key="3">
    <source>
        <dbReference type="Proteomes" id="UP000799764"/>
    </source>
</evidence>
<proteinExistence type="predicted"/>
<name>A0A9P4PDN5_9PLEO</name>
<dbReference type="Proteomes" id="UP000799764">
    <property type="component" value="Unassembled WGS sequence"/>
</dbReference>
<sequence length="452" mass="50383">MQGTIKRARDMHAVIPKVDDILSVRSMRGCVIGRYTSVSRRGCVCFCTTPHHQPRLAPTCCETRKLRKLMRLHVPERAGRTRRPCIMQDGHVESAFCRWTCGPRVSNYLSAPLPSNQLVNLCPLVSLPPNLSPVVIAKVLYSYRMVRNYTPKARANGTTSASRLRTAATRRSALPKRNVSLCSTLLSRVPTMFQSFEAFLSPKKENEVRVQNRVARKRVARKKVVPRKVVPDMMDAIHACMETLDKCTAERREQNKHIQGLLQISQALVTAFQPEGRPSFPSETGDRGIGSQESPVKIEDDDEGSEMAPRKRRATPKVVIPRSSPSHREQFLDLDVKEHEAQVPTPDRRSAPPNDLRPAFGPVQTPTRLEAFTPALKASLTSGINHGSTPELTPDLSSSPNAHSSPTWKGKPVQEAKRNRRSPRDEEIQRHIFTSIKNGVGMASPDASLRGP</sequence>
<comment type="caution">
    <text evidence="2">The sequence shown here is derived from an EMBL/GenBank/DDBJ whole genome shotgun (WGS) entry which is preliminary data.</text>
</comment>
<feature type="region of interest" description="Disordered" evidence="1">
    <location>
        <begin position="274"/>
        <end position="365"/>
    </location>
</feature>
<gene>
    <name evidence="2" type="ORF">P171DRAFT_93573</name>
</gene>
<dbReference type="AlphaFoldDB" id="A0A9P4PDN5"/>
<keyword evidence="3" id="KW-1185">Reference proteome</keyword>
<reference evidence="2" key="1">
    <citation type="journal article" date="2020" name="Stud. Mycol.">
        <title>101 Dothideomycetes genomes: a test case for predicting lifestyles and emergence of pathogens.</title>
        <authorList>
            <person name="Haridas S."/>
            <person name="Albert R."/>
            <person name="Binder M."/>
            <person name="Bloem J."/>
            <person name="Labutti K."/>
            <person name="Salamov A."/>
            <person name="Andreopoulos B."/>
            <person name="Baker S."/>
            <person name="Barry K."/>
            <person name="Bills G."/>
            <person name="Bluhm B."/>
            <person name="Cannon C."/>
            <person name="Castanera R."/>
            <person name="Culley D."/>
            <person name="Daum C."/>
            <person name="Ezra D."/>
            <person name="Gonzalez J."/>
            <person name="Henrissat B."/>
            <person name="Kuo A."/>
            <person name="Liang C."/>
            <person name="Lipzen A."/>
            <person name="Lutzoni F."/>
            <person name="Magnuson J."/>
            <person name="Mondo S."/>
            <person name="Nolan M."/>
            <person name="Ohm R."/>
            <person name="Pangilinan J."/>
            <person name="Park H.-J."/>
            <person name="Ramirez L."/>
            <person name="Alfaro M."/>
            <person name="Sun H."/>
            <person name="Tritt A."/>
            <person name="Yoshinaga Y."/>
            <person name="Zwiers L.-H."/>
            <person name="Turgeon B."/>
            <person name="Goodwin S."/>
            <person name="Spatafora J."/>
            <person name="Crous P."/>
            <person name="Grigoriev I."/>
        </authorList>
    </citation>
    <scope>NUCLEOTIDE SEQUENCE</scope>
    <source>
        <strain evidence="2">CBS 690.94</strain>
    </source>
</reference>
<dbReference type="EMBL" id="MU001506">
    <property type="protein sequence ID" value="KAF2441273.1"/>
    <property type="molecule type" value="Genomic_DNA"/>
</dbReference>
<protein>
    <submittedName>
        <fullName evidence="2">Uncharacterized protein</fullName>
    </submittedName>
</protein>
<evidence type="ECO:0000313" key="2">
    <source>
        <dbReference type="EMBL" id="KAF2441273.1"/>
    </source>
</evidence>
<feature type="compositionally biased region" description="Basic and acidic residues" evidence="1">
    <location>
        <begin position="412"/>
        <end position="430"/>
    </location>
</feature>
<organism evidence="2 3">
    <name type="scientific">Karstenula rhodostoma CBS 690.94</name>
    <dbReference type="NCBI Taxonomy" id="1392251"/>
    <lineage>
        <taxon>Eukaryota</taxon>
        <taxon>Fungi</taxon>
        <taxon>Dikarya</taxon>
        <taxon>Ascomycota</taxon>
        <taxon>Pezizomycotina</taxon>
        <taxon>Dothideomycetes</taxon>
        <taxon>Pleosporomycetidae</taxon>
        <taxon>Pleosporales</taxon>
        <taxon>Massarineae</taxon>
        <taxon>Didymosphaeriaceae</taxon>
        <taxon>Karstenula</taxon>
    </lineage>
</organism>
<feature type="region of interest" description="Disordered" evidence="1">
    <location>
        <begin position="380"/>
        <end position="452"/>
    </location>
</feature>
<evidence type="ECO:0000256" key="1">
    <source>
        <dbReference type="SAM" id="MobiDB-lite"/>
    </source>
</evidence>
<feature type="compositionally biased region" description="Polar residues" evidence="1">
    <location>
        <begin position="380"/>
        <end position="407"/>
    </location>
</feature>
<accession>A0A9P4PDN5</accession>